<feature type="transmembrane region" description="Helical" evidence="1">
    <location>
        <begin position="43"/>
        <end position="63"/>
    </location>
</feature>
<dbReference type="EMBL" id="WMLF01000216">
    <property type="protein sequence ID" value="MBB1244964.1"/>
    <property type="molecule type" value="Genomic_DNA"/>
</dbReference>
<evidence type="ECO:0000313" key="2">
    <source>
        <dbReference type="EMBL" id="MBB1244964.1"/>
    </source>
</evidence>
<dbReference type="Proteomes" id="UP000766698">
    <property type="component" value="Unassembled WGS sequence"/>
</dbReference>
<keyword evidence="1" id="KW-0812">Transmembrane</keyword>
<feature type="transmembrane region" description="Helical" evidence="1">
    <location>
        <begin position="133"/>
        <end position="151"/>
    </location>
</feature>
<evidence type="ECO:0000313" key="3">
    <source>
        <dbReference type="Proteomes" id="UP000766698"/>
    </source>
</evidence>
<protein>
    <recommendedName>
        <fullName evidence="4">Integral membrane protein</fullName>
    </recommendedName>
</protein>
<name>A0ABR6EKC9_9ACTN</name>
<keyword evidence="3" id="KW-1185">Reference proteome</keyword>
<proteinExistence type="predicted"/>
<organism evidence="2 3">
    <name type="scientific">Streptomyces durbertensis</name>
    <dbReference type="NCBI Taxonomy" id="2448886"/>
    <lineage>
        <taxon>Bacteria</taxon>
        <taxon>Bacillati</taxon>
        <taxon>Actinomycetota</taxon>
        <taxon>Actinomycetes</taxon>
        <taxon>Kitasatosporales</taxon>
        <taxon>Streptomycetaceae</taxon>
        <taxon>Streptomyces</taxon>
    </lineage>
</organism>
<feature type="transmembrane region" description="Helical" evidence="1">
    <location>
        <begin position="12"/>
        <end position="31"/>
    </location>
</feature>
<comment type="caution">
    <text evidence="2">The sequence shown here is derived from an EMBL/GenBank/DDBJ whole genome shotgun (WGS) entry which is preliminary data.</text>
</comment>
<dbReference type="RefSeq" id="WP_182856304.1">
    <property type="nucleotide sequence ID" value="NZ_WMLF01000216.1"/>
</dbReference>
<keyword evidence="1" id="KW-1133">Transmembrane helix</keyword>
<accession>A0ABR6EKC9</accession>
<feature type="transmembrane region" description="Helical" evidence="1">
    <location>
        <begin position="84"/>
        <end position="103"/>
    </location>
</feature>
<evidence type="ECO:0000256" key="1">
    <source>
        <dbReference type="SAM" id="Phobius"/>
    </source>
</evidence>
<sequence>MSLWVTVRRPWIVLSGVVAYLVGLLIVREQVVYVPSISVLGGAGMKLMNFLPLIVCLAVLYCLERRLSAAELTGVRPVELADRALVLVVGVMVLLAGAVLNALQNMPTAIAAGRNVLFLTGLALVVRARFGGVVAASAAAGWLFLTTMAGLRSPEDPYPWAILLEPPAHPLAAFVTAAVLMAGLASLGRERPSPAAR</sequence>
<keyword evidence="1" id="KW-0472">Membrane</keyword>
<feature type="transmembrane region" description="Helical" evidence="1">
    <location>
        <begin position="171"/>
        <end position="188"/>
    </location>
</feature>
<gene>
    <name evidence="2" type="ORF">GL263_15515</name>
</gene>
<evidence type="ECO:0008006" key="4">
    <source>
        <dbReference type="Google" id="ProtNLM"/>
    </source>
</evidence>
<reference evidence="3" key="1">
    <citation type="journal article" date="2020" name="Syst. Appl. Microbiol.">
        <title>Streptomyces alkaliterrae sp. nov., isolated from an alkaline soil, and emended descriptions of Streptomyces alkaliphilus, Streptomyces calidiresistens and Streptomyces durbertensis.</title>
        <authorList>
            <person name="Swiecimska M."/>
            <person name="Golinska P."/>
            <person name="Nouioui I."/>
            <person name="Wypij M."/>
            <person name="Rai M."/>
            <person name="Sangal V."/>
            <person name="Goodfellow M."/>
        </authorList>
    </citation>
    <scope>NUCLEOTIDE SEQUENCE [LARGE SCALE GENOMIC DNA]</scope>
    <source>
        <strain evidence="3">DSM 104538</strain>
    </source>
</reference>